<dbReference type="EMBL" id="JAHLQF010000002">
    <property type="protein sequence ID" value="MBU5484490.1"/>
    <property type="molecule type" value="Genomic_DNA"/>
</dbReference>
<comment type="similarity">
    <text evidence="1">Belongs to the FNT transporter (TC 1.A.16) family.</text>
</comment>
<feature type="transmembrane region" description="Helical" evidence="2">
    <location>
        <begin position="116"/>
        <end position="138"/>
    </location>
</feature>
<keyword evidence="2" id="KW-0812">Transmembrane</keyword>
<comment type="caution">
    <text evidence="3">The sequence shown here is derived from an EMBL/GenBank/DDBJ whole genome shotgun (WGS) entry which is preliminary data.</text>
</comment>
<dbReference type="NCBIfam" id="TIGR00790">
    <property type="entry name" value="fnt"/>
    <property type="match status" value="1"/>
</dbReference>
<dbReference type="Proteomes" id="UP000726170">
    <property type="component" value="Unassembled WGS sequence"/>
</dbReference>
<feature type="transmembrane region" description="Helical" evidence="2">
    <location>
        <begin position="252"/>
        <end position="276"/>
    </location>
</feature>
<dbReference type="InterPro" id="IPR024002">
    <property type="entry name" value="For/NO2_transpt_CS"/>
</dbReference>
<dbReference type="PROSITE" id="PS01006">
    <property type="entry name" value="FORMATE_NITRITE_TP_2"/>
    <property type="match status" value="1"/>
</dbReference>
<dbReference type="InterPro" id="IPR000292">
    <property type="entry name" value="For/NO2_transpt"/>
</dbReference>
<evidence type="ECO:0000256" key="1">
    <source>
        <dbReference type="ARBA" id="ARBA00049660"/>
    </source>
</evidence>
<feature type="transmembrane region" description="Helical" evidence="2">
    <location>
        <begin position="158"/>
        <end position="182"/>
    </location>
</feature>
<sequence length="302" mass="32650">MDTKNYSTPAEIAATTVETGIKKSKLSSSHQLILGILAGVFIAFASEGSNMAAFNLFERPETYGLGKVLAGAVFGTGLMLVVLAGGELFTGNTLIIMSVLEKKVKLREMLRNWGTVYIGNLIGSLLIAFMMVQSGLFNSGANALGGQTIKIASYKVELSFISALCLGIMANWLVCLAVWLAYGAKDMIGKMFGIFFPIWLFITSGFEHSIANMYYIPAGILAKSNANWAAASHLSSEKLANLNWNTFIFNNLLPVTIGNIIGGAIFVGFIYWFVYLKGNTSSGMKQKLENEIKIKKALSSDS</sequence>
<feature type="transmembrane region" description="Helical" evidence="2">
    <location>
        <begin position="69"/>
        <end position="95"/>
    </location>
</feature>
<evidence type="ECO:0000313" key="4">
    <source>
        <dbReference type="Proteomes" id="UP000726170"/>
    </source>
</evidence>
<reference evidence="3 4" key="1">
    <citation type="submission" date="2021-06" db="EMBL/GenBank/DDBJ databases">
        <authorList>
            <person name="Sun Q."/>
            <person name="Li D."/>
        </authorList>
    </citation>
    <scope>NUCLEOTIDE SEQUENCE [LARGE SCALE GENOMIC DNA]</scope>
    <source>
        <strain evidence="3 4">MSJ-11</strain>
    </source>
</reference>
<keyword evidence="4" id="KW-1185">Reference proteome</keyword>
<feature type="transmembrane region" description="Helical" evidence="2">
    <location>
        <begin position="32"/>
        <end position="57"/>
    </location>
</feature>
<evidence type="ECO:0000313" key="3">
    <source>
        <dbReference type="EMBL" id="MBU5484490.1"/>
    </source>
</evidence>
<protein>
    <submittedName>
        <fullName evidence="3">Formate/nitrite transporter family protein</fullName>
    </submittedName>
</protein>
<dbReference type="Pfam" id="PF01226">
    <property type="entry name" value="Form_Nir_trans"/>
    <property type="match status" value="1"/>
</dbReference>
<proteinExistence type="inferred from homology"/>
<dbReference type="PANTHER" id="PTHR30520">
    <property type="entry name" value="FORMATE TRANSPORTER-RELATED"/>
    <property type="match status" value="1"/>
</dbReference>
<gene>
    <name evidence="3" type="ORF">KQI86_09125</name>
</gene>
<organism evidence="3 4">
    <name type="scientific">Clostridium mobile</name>
    <dbReference type="NCBI Taxonomy" id="2841512"/>
    <lineage>
        <taxon>Bacteria</taxon>
        <taxon>Bacillati</taxon>
        <taxon>Bacillota</taxon>
        <taxon>Clostridia</taxon>
        <taxon>Eubacteriales</taxon>
        <taxon>Clostridiaceae</taxon>
        <taxon>Clostridium</taxon>
    </lineage>
</organism>
<dbReference type="RefSeq" id="WP_216438964.1">
    <property type="nucleotide sequence ID" value="NZ_JAHLQF010000002.1"/>
</dbReference>
<keyword evidence="2" id="KW-0472">Membrane</keyword>
<feature type="transmembrane region" description="Helical" evidence="2">
    <location>
        <begin position="194"/>
        <end position="216"/>
    </location>
</feature>
<dbReference type="PROSITE" id="PS01005">
    <property type="entry name" value="FORMATE_NITRITE_TP_1"/>
    <property type="match status" value="1"/>
</dbReference>
<keyword evidence="2" id="KW-1133">Transmembrane helix</keyword>
<evidence type="ECO:0000256" key="2">
    <source>
        <dbReference type="SAM" id="Phobius"/>
    </source>
</evidence>
<accession>A0ABS6EHL1</accession>
<dbReference type="PANTHER" id="PTHR30520:SF6">
    <property type="entry name" value="FORMATE_NITRATE FAMILY TRANSPORTER (EUROFUNG)"/>
    <property type="match status" value="1"/>
</dbReference>
<name>A0ABS6EHL1_9CLOT</name>